<evidence type="ECO:0000313" key="10">
    <source>
        <dbReference type="EMBL" id="RSK50269.1"/>
    </source>
</evidence>
<feature type="transmembrane region" description="Helical" evidence="8">
    <location>
        <begin position="164"/>
        <end position="183"/>
    </location>
</feature>
<evidence type="ECO:0000259" key="9">
    <source>
        <dbReference type="Pfam" id="PF13231"/>
    </source>
</evidence>
<feature type="transmembrane region" description="Helical" evidence="8">
    <location>
        <begin position="440"/>
        <end position="460"/>
    </location>
</feature>
<evidence type="ECO:0000256" key="7">
    <source>
        <dbReference type="ARBA" id="ARBA00023136"/>
    </source>
</evidence>
<evidence type="ECO:0000256" key="2">
    <source>
        <dbReference type="ARBA" id="ARBA00022475"/>
    </source>
</evidence>
<feature type="transmembrane region" description="Helical" evidence="8">
    <location>
        <begin position="410"/>
        <end position="428"/>
    </location>
</feature>
<dbReference type="GO" id="GO:0009103">
    <property type="term" value="P:lipopolysaccharide biosynthetic process"/>
    <property type="evidence" value="ECO:0007669"/>
    <property type="project" value="UniProtKB-ARBA"/>
</dbReference>
<name>A0A3R9P760_9BACT</name>
<dbReference type="AlphaFoldDB" id="A0A3R9P760"/>
<feature type="transmembrane region" description="Helical" evidence="8">
    <location>
        <begin position="330"/>
        <end position="347"/>
    </location>
</feature>
<dbReference type="GO" id="GO:0005886">
    <property type="term" value="C:plasma membrane"/>
    <property type="evidence" value="ECO:0007669"/>
    <property type="project" value="UniProtKB-SubCell"/>
</dbReference>
<keyword evidence="6 8" id="KW-1133">Transmembrane helix</keyword>
<dbReference type="InterPro" id="IPR050297">
    <property type="entry name" value="LipidA_mod_glycosyltrf_83"/>
</dbReference>
<comment type="subcellular location">
    <subcellularLocation>
        <location evidence="1">Cell membrane</location>
        <topology evidence="1">Multi-pass membrane protein</topology>
    </subcellularLocation>
</comment>
<keyword evidence="7 8" id="KW-0472">Membrane</keyword>
<keyword evidence="2" id="KW-1003">Cell membrane</keyword>
<evidence type="ECO:0000256" key="1">
    <source>
        <dbReference type="ARBA" id="ARBA00004651"/>
    </source>
</evidence>
<feature type="transmembrane region" description="Helical" evidence="8">
    <location>
        <begin position="142"/>
        <end position="158"/>
    </location>
</feature>
<dbReference type="OrthoDB" id="828203at2"/>
<evidence type="ECO:0000256" key="3">
    <source>
        <dbReference type="ARBA" id="ARBA00022676"/>
    </source>
</evidence>
<dbReference type="GO" id="GO:0016763">
    <property type="term" value="F:pentosyltransferase activity"/>
    <property type="evidence" value="ECO:0007669"/>
    <property type="project" value="TreeGrafter"/>
</dbReference>
<feature type="transmembrane region" description="Helical" evidence="8">
    <location>
        <begin position="386"/>
        <end position="404"/>
    </location>
</feature>
<dbReference type="PANTHER" id="PTHR33908:SF11">
    <property type="entry name" value="MEMBRANE PROTEIN"/>
    <property type="match status" value="1"/>
</dbReference>
<comment type="caution">
    <text evidence="10">The sequence shown here is derived from an EMBL/GenBank/DDBJ whole genome shotgun (WGS) entry which is preliminary data.</text>
</comment>
<feature type="transmembrane region" description="Helical" evidence="8">
    <location>
        <begin position="37"/>
        <end position="55"/>
    </location>
</feature>
<keyword evidence="11" id="KW-1185">Reference proteome</keyword>
<reference evidence="10 11" key="1">
    <citation type="submission" date="2018-12" db="EMBL/GenBank/DDBJ databases">
        <authorList>
            <person name="Feng G."/>
            <person name="Zhu H."/>
        </authorList>
    </citation>
    <scope>NUCLEOTIDE SEQUENCE [LARGE SCALE GENOMIC DNA]</scope>
    <source>
        <strain evidence="10 11">KCTC 12533</strain>
    </source>
</reference>
<accession>A0A3R9P760</accession>
<dbReference type="EMBL" id="RWIT01000002">
    <property type="protein sequence ID" value="RSK50269.1"/>
    <property type="molecule type" value="Genomic_DNA"/>
</dbReference>
<feature type="transmembrane region" description="Helical" evidence="8">
    <location>
        <begin position="236"/>
        <end position="255"/>
    </location>
</feature>
<dbReference type="Pfam" id="PF13231">
    <property type="entry name" value="PMT_2"/>
    <property type="match status" value="1"/>
</dbReference>
<gene>
    <name evidence="10" type="ORF">EI291_06350</name>
</gene>
<dbReference type="InterPro" id="IPR038731">
    <property type="entry name" value="RgtA/B/C-like"/>
</dbReference>
<sequence>MRDASATTVWRSTYHLLLRHLLPAHYLAPVIRRLTRLPDWTLLLVVAVTLAYFFLTHEGLYALDDYYYSRYAQQLLDGTFRLAPDPQGLLHDPLKERYLIFGPVAVFFRLFGLNIISATLWPLLATLGCSGLIWRLYRRREPVVASGAMLLLGLHYFTLNLTNYLYPDNILMFWCLASGAVLLRGREPGRRAGWWGAGFALLNFAALLSKETIAYYLPFYLGVLGLDAWRRRNGRFWLTALGTGAVLLTGYLGLYQHFTGDALYRIHLIEHTNEFLRDGNFLAGNRAALLSRVTWQPLAFFVGAGMGLLLVLAGMAATRPAGPQPEASDRRFWLLLAATTLVFYWVGSTSLSSYNPITLLPRMTTPLLPPLALAAGFGLQRVVRSGGLRAVVAGLLLLGLAAWLHDPLSVVYAVPGLFLLLVGIGGRLRSWPDRLRPGTSALAAATVLVLAGVLTIRPVYFMRKPSVSAHFEQDRVIRQHLSGPAGGTVLVDDYLIGNYDFYYGFRVPAGLQYRRYWARDSVQLAPKEHAWLLLNRATLSNDELTRKLIRYSPDSVLSWYPRRRLVAQDGRVELYEVELGREVRSEK</sequence>
<keyword evidence="3" id="KW-0328">Glycosyltransferase</keyword>
<proteinExistence type="predicted"/>
<evidence type="ECO:0000256" key="8">
    <source>
        <dbReference type="SAM" id="Phobius"/>
    </source>
</evidence>
<evidence type="ECO:0000313" key="11">
    <source>
        <dbReference type="Proteomes" id="UP000273500"/>
    </source>
</evidence>
<keyword evidence="5 8" id="KW-0812">Transmembrane</keyword>
<feature type="transmembrane region" description="Helical" evidence="8">
    <location>
        <begin position="298"/>
        <end position="318"/>
    </location>
</feature>
<evidence type="ECO:0000256" key="4">
    <source>
        <dbReference type="ARBA" id="ARBA00022679"/>
    </source>
</evidence>
<dbReference type="Proteomes" id="UP000273500">
    <property type="component" value="Unassembled WGS sequence"/>
</dbReference>
<keyword evidence="4" id="KW-0808">Transferase</keyword>
<organism evidence="10 11">
    <name type="scientific">Hymenobacter rigui</name>
    <dbReference type="NCBI Taxonomy" id="334424"/>
    <lineage>
        <taxon>Bacteria</taxon>
        <taxon>Pseudomonadati</taxon>
        <taxon>Bacteroidota</taxon>
        <taxon>Cytophagia</taxon>
        <taxon>Cytophagales</taxon>
        <taxon>Hymenobacteraceae</taxon>
        <taxon>Hymenobacter</taxon>
    </lineage>
</organism>
<evidence type="ECO:0000256" key="5">
    <source>
        <dbReference type="ARBA" id="ARBA00022692"/>
    </source>
</evidence>
<feature type="domain" description="Glycosyltransferase RgtA/B/C/D-like" evidence="9">
    <location>
        <begin position="105"/>
        <end position="247"/>
    </location>
</feature>
<evidence type="ECO:0000256" key="6">
    <source>
        <dbReference type="ARBA" id="ARBA00022989"/>
    </source>
</evidence>
<dbReference type="PANTHER" id="PTHR33908">
    <property type="entry name" value="MANNOSYLTRANSFERASE YKCB-RELATED"/>
    <property type="match status" value="1"/>
</dbReference>
<protein>
    <recommendedName>
        <fullName evidence="9">Glycosyltransferase RgtA/B/C/D-like domain-containing protein</fullName>
    </recommendedName>
</protein>